<evidence type="ECO:0000259" key="7">
    <source>
        <dbReference type="Pfam" id="PF00746"/>
    </source>
</evidence>
<dbReference type="InterPro" id="IPR026466">
    <property type="entry name" value="Fim_isopep_form_D2_dom"/>
</dbReference>
<dbReference type="EMBL" id="NMTW01000016">
    <property type="protein sequence ID" value="PDX76512.1"/>
    <property type="molecule type" value="Genomic_DNA"/>
</dbReference>
<keyword evidence="2" id="KW-0964">Secreted</keyword>
<dbReference type="InterPro" id="IPR013783">
    <property type="entry name" value="Ig-like_fold"/>
</dbReference>
<evidence type="ECO:0000313" key="9">
    <source>
        <dbReference type="EMBL" id="PDX76512.1"/>
    </source>
</evidence>
<accession>A0A2A7ABR1</accession>
<dbReference type="InterPro" id="IPR041033">
    <property type="entry name" value="SpaA_PFL_dom_1"/>
</dbReference>
<feature type="chain" id="PRO_5011998294" description="Isopeptide-forming domain-containing fimbrial protein" evidence="6">
    <location>
        <begin position="28"/>
        <end position="498"/>
    </location>
</feature>
<evidence type="ECO:0000313" key="10">
    <source>
        <dbReference type="Proteomes" id="UP000220157"/>
    </source>
</evidence>
<dbReference type="Pfam" id="PF17802">
    <property type="entry name" value="SpaA"/>
    <property type="match status" value="1"/>
</dbReference>
<evidence type="ECO:0008006" key="11">
    <source>
        <dbReference type="Google" id="ProtNLM"/>
    </source>
</evidence>
<dbReference type="InterPro" id="IPR019931">
    <property type="entry name" value="LPXTG_anchor"/>
</dbReference>
<dbReference type="RefSeq" id="WP_097784918.1">
    <property type="nucleotide sequence ID" value="NZ_NMTW01000016.1"/>
</dbReference>
<evidence type="ECO:0000256" key="1">
    <source>
        <dbReference type="ARBA" id="ARBA00022512"/>
    </source>
</evidence>
<feature type="domain" description="Gram-positive cocci surface proteins LPxTG" evidence="7">
    <location>
        <begin position="457"/>
        <end position="497"/>
    </location>
</feature>
<keyword evidence="4" id="KW-0572">Peptidoglycan-anchor</keyword>
<feature type="transmembrane region" description="Helical" evidence="5">
    <location>
        <begin position="473"/>
        <end position="491"/>
    </location>
</feature>
<name>A0A2A7ABR1_9FIRM</name>
<dbReference type="NCBIfam" id="TIGR01167">
    <property type="entry name" value="LPXTG_anchor"/>
    <property type="match status" value="1"/>
</dbReference>
<gene>
    <name evidence="9" type="ORF">CGS56_02395</name>
</gene>
<keyword evidence="5" id="KW-0812">Transmembrane</keyword>
<proteinExistence type="predicted"/>
<feature type="domain" description="SpaA-like prealbumin fold" evidence="8">
    <location>
        <begin position="334"/>
        <end position="423"/>
    </location>
</feature>
<evidence type="ECO:0000256" key="3">
    <source>
        <dbReference type="ARBA" id="ARBA00022729"/>
    </source>
</evidence>
<dbReference type="NCBIfam" id="TIGR04226">
    <property type="entry name" value="RrgB_K2N_iso_D2"/>
    <property type="match status" value="1"/>
</dbReference>
<protein>
    <recommendedName>
        <fullName evidence="11">Isopeptide-forming domain-containing fimbrial protein</fullName>
    </recommendedName>
</protein>
<evidence type="ECO:0000256" key="4">
    <source>
        <dbReference type="ARBA" id="ARBA00023088"/>
    </source>
</evidence>
<evidence type="ECO:0000259" key="8">
    <source>
        <dbReference type="Pfam" id="PF17802"/>
    </source>
</evidence>
<keyword evidence="3 6" id="KW-0732">Signal</keyword>
<comment type="caution">
    <text evidence="9">The sequence shown here is derived from an EMBL/GenBank/DDBJ whole genome shotgun (WGS) entry which is preliminary data.</text>
</comment>
<keyword evidence="5" id="KW-1133">Transmembrane helix</keyword>
<evidence type="ECO:0000256" key="5">
    <source>
        <dbReference type="SAM" id="Phobius"/>
    </source>
</evidence>
<sequence length="498" mass="54040">MKKAMKKLMAALLAVAMVCAMAIPAWAADGTTHNSSSTDGKITINNAVNGQTYKIYRILDLQYNGTANSFRYVKNTKWGAFVDDQTAYLAVDANGVVTWKEGVSAENDGTPIKNLAIAAGQYVKDQGTALADDGSKVAASSAVTFDNLPLGWYLVVSDLTNDAICSIDTTAKEVTIKEKNGVPTVTKEVEYASGSWGEGNDGNVGDTVNFQTTIYVTDGNPTNYVLHDKMSNGLTFQTGTISVKKNDEPFTDYTKETPIDDCTFEIKFKDGTLQTNDKVVVTYSATINRNAVVGTAGNDNDTWLVYGDEGKITRSKTKTYTWKFNILKYFTDSNDDKQYLANVEFVLYRKNADDSAEYATFDSNNKLTGWTATEGDATKLKTNATSNVAVEGLDKGTYFLKEITTPDGFNGLTSDVEVKIDSSCNTLTGATYAVQYKMANEEDFTDTDDEKVVPIENNRGTTLPGTGGIGTTIFYIVGGGLMVAAAILLITKKRMENH</sequence>
<reference evidence="9 10" key="1">
    <citation type="journal article" date="2017" name="Front. Microbiol.">
        <title>New Insights into the Diversity of the Genus Faecalibacterium.</title>
        <authorList>
            <person name="Benevides L."/>
            <person name="Burman S."/>
            <person name="Martin R."/>
            <person name="Robert V."/>
            <person name="Thomas M."/>
            <person name="Miquel S."/>
            <person name="Chain F."/>
            <person name="Sokol H."/>
            <person name="Bermudez-Humaran L.G."/>
            <person name="Morrison M."/>
            <person name="Langella P."/>
            <person name="Azevedo V.A."/>
            <person name="Chatel J.M."/>
            <person name="Soares S."/>
        </authorList>
    </citation>
    <scope>NUCLEOTIDE SEQUENCE [LARGE SCALE GENOMIC DNA]</scope>
    <source>
        <strain evidence="9 10">CNCM I 4573</strain>
    </source>
</reference>
<keyword evidence="1" id="KW-0134">Cell wall</keyword>
<dbReference type="Gene3D" id="2.60.40.10">
    <property type="entry name" value="Immunoglobulins"/>
    <property type="match status" value="1"/>
</dbReference>
<dbReference type="Gene3D" id="2.60.40.740">
    <property type="match status" value="1"/>
</dbReference>
<evidence type="ECO:0000256" key="2">
    <source>
        <dbReference type="ARBA" id="ARBA00022525"/>
    </source>
</evidence>
<feature type="signal peptide" evidence="6">
    <location>
        <begin position="1"/>
        <end position="27"/>
    </location>
</feature>
<dbReference type="Pfam" id="PF00746">
    <property type="entry name" value="Gram_pos_anchor"/>
    <property type="match status" value="1"/>
</dbReference>
<organism evidence="9 10">
    <name type="scientific">Faecalibacterium prausnitzii</name>
    <dbReference type="NCBI Taxonomy" id="853"/>
    <lineage>
        <taxon>Bacteria</taxon>
        <taxon>Bacillati</taxon>
        <taxon>Bacillota</taxon>
        <taxon>Clostridia</taxon>
        <taxon>Eubacteriales</taxon>
        <taxon>Oscillospiraceae</taxon>
        <taxon>Faecalibacterium</taxon>
    </lineage>
</organism>
<dbReference type="Proteomes" id="UP000220157">
    <property type="component" value="Unassembled WGS sequence"/>
</dbReference>
<evidence type="ECO:0000256" key="6">
    <source>
        <dbReference type="SAM" id="SignalP"/>
    </source>
</evidence>
<dbReference type="AlphaFoldDB" id="A0A2A7ABR1"/>
<keyword evidence="5" id="KW-0472">Membrane</keyword>